<comment type="cofactor">
    <cofactor evidence="1">
        <name>Co(2+)</name>
        <dbReference type="ChEBI" id="CHEBI:48828"/>
    </cofactor>
    <cofactor evidence="1">
        <name>Zn(2+)</name>
        <dbReference type="ChEBI" id="CHEBI:29105"/>
    </cofactor>
    <cofactor evidence="1">
        <name>Mn(2+)</name>
        <dbReference type="ChEBI" id="CHEBI:29035"/>
    </cofactor>
    <cofactor evidence="1">
        <name>Fe(2+)</name>
        <dbReference type="ChEBI" id="CHEBI:29033"/>
    </cofactor>
    <text evidence="1">Binds 2 divalent metal cations per subunit. Has a high-affinity and a low affinity metal-binding site. The true nature of the physiological cofactor is under debate. The enzyme is active with cobalt, zinc, manganese or divalent iron ions. Most likely, methionine aminopeptidases function as mononuclear Fe(2+)-metalloproteases under physiological conditions, and the catalytically relevant metal-binding site has been assigned to the histidine-containing high-affinity site.</text>
</comment>
<dbReference type="PRINTS" id="PR00599">
    <property type="entry name" value="MAPEPTIDASE"/>
</dbReference>
<feature type="transmembrane region" description="Helical" evidence="3">
    <location>
        <begin position="12"/>
        <end position="33"/>
    </location>
</feature>
<feature type="binding site" evidence="1">
    <location>
        <position position="694"/>
    </location>
    <ligand>
        <name>a divalent metal cation</name>
        <dbReference type="ChEBI" id="CHEBI:60240"/>
        <label>2</label>
        <note>catalytic</note>
    </ligand>
</feature>
<keyword evidence="3" id="KW-0472">Membrane</keyword>
<feature type="transmembrane region" description="Helical" evidence="3">
    <location>
        <begin position="77"/>
        <end position="108"/>
    </location>
</feature>
<gene>
    <name evidence="5" type="primary">A08p030420.1_BraROA</name>
    <name evidence="5" type="ORF">IGI04_031715</name>
</gene>
<protein>
    <recommendedName>
        <fullName evidence="2">Methionine aminopeptidase</fullName>
        <ecNumber evidence="2">3.4.11.18</ecNumber>
    </recommendedName>
</protein>
<dbReference type="InterPro" id="IPR001714">
    <property type="entry name" value="Pept_M24_MAP"/>
</dbReference>
<keyword evidence="3" id="KW-1133">Transmembrane helix</keyword>
<feature type="binding site" evidence="1">
    <location>
        <position position="789"/>
    </location>
    <ligand>
        <name>a divalent metal cation</name>
        <dbReference type="ChEBI" id="CHEBI:60240"/>
        <label>2</label>
        <note>catalytic</note>
    </ligand>
</feature>
<keyword evidence="1 2" id="KW-0479">Metal-binding</keyword>
<dbReference type="NCBIfam" id="TIGR00500">
    <property type="entry name" value="met_pdase_I"/>
    <property type="match status" value="1"/>
</dbReference>
<feature type="binding site" evidence="1">
    <location>
        <position position="694"/>
    </location>
    <ligand>
        <name>a divalent metal cation</name>
        <dbReference type="ChEBI" id="CHEBI:60240"/>
        <label>1</label>
    </ligand>
</feature>
<dbReference type="InterPro" id="IPR002467">
    <property type="entry name" value="Pept_M24A_MAP1"/>
</dbReference>
<organism evidence="5 6">
    <name type="scientific">Brassica rapa subsp. trilocularis</name>
    <dbReference type="NCBI Taxonomy" id="1813537"/>
    <lineage>
        <taxon>Eukaryota</taxon>
        <taxon>Viridiplantae</taxon>
        <taxon>Streptophyta</taxon>
        <taxon>Embryophyta</taxon>
        <taxon>Tracheophyta</taxon>
        <taxon>Spermatophyta</taxon>
        <taxon>Magnoliopsida</taxon>
        <taxon>eudicotyledons</taxon>
        <taxon>Gunneridae</taxon>
        <taxon>Pentapetalae</taxon>
        <taxon>rosids</taxon>
        <taxon>malvids</taxon>
        <taxon>Brassicales</taxon>
        <taxon>Brassicaceae</taxon>
        <taxon>Brassiceae</taxon>
        <taxon>Brassica</taxon>
    </lineage>
</organism>
<comment type="similarity">
    <text evidence="1">Belongs to the peptidase M24A family. Methionine aminopeptidase type 1 subfamily.</text>
</comment>
<comment type="caution">
    <text evidence="5">The sequence shown here is derived from an EMBL/GenBank/DDBJ whole genome shotgun (WGS) entry which is preliminary data.</text>
</comment>
<feature type="transmembrane region" description="Helical" evidence="3">
    <location>
        <begin position="226"/>
        <end position="245"/>
    </location>
</feature>
<comment type="function">
    <text evidence="2">Cotranslationally removes the N-terminal methionine from nascent proteins. The N-terminal methionine is often cleaved when the second residue in the primary sequence is small and uncharged (Met-Ala-, Cys, Gly, Pro, Ser, Thr, or Val).</text>
</comment>
<dbReference type="EC" id="3.4.11.18" evidence="2"/>
<comment type="caution">
    <text evidence="1">Lacks conserved residue(s) required for the propagation of feature annotation.</text>
</comment>
<feature type="transmembrane region" description="Helical" evidence="3">
    <location>
        <begin position="179"/>
        <end position="205"/>
    </location>
</feature>
<dbReference type="InterPro" id="IPR000994">
    <property type="entry name" value="Pept_M24"/>
</dbReference>
<dbReference type="SUPFAM" id="SSF55920">
    <property type="entry name" value="Creatinase/aminopeptidase"/>
    <property type="match status" value="1"/>
</dbReference>
<feature type="binding site" evidence="1">
    <location>
        <position position="820"/>
    </location>
    <ligand>
        <name>a divalent metal cation</name>
        <dbReference type="ChEBI" id="CHEBI:60240"/>
        <label>2</label>
        <note>catalytic</note>
    </ligand>
</feature>
<dbReference type="InterPro" id="IPR040229">
    <property type="entry name" value="At3g27390-like"/>
</dbReference>
<dbReference type="PANTHER" id="PTHR31133:SF12">
    <property type="entry name" value="MEMBRANE PROTEIN"/>
    <property type="match status" value="1"/>
</dbReference>
<keyword evidence="3" id="KW-0812">Transmembrane</keyword>
<comment type="catalytic activity">
    <reaction evidence="1 2">
        <text>Release of N-terminal amino acids, preferentially methionine, from peptides and arylamides.</text>
        <dbReference type="EC" id="3.4.11.18"/>
    </reaction>
</comment>
<keyword evidence="6" id="KW-1185">Reference proteome</keyword>
<feature type="binding site" evidence="1">
    <location>
        <position position="683"/>
    </location>
    <ligand>
        <name>a divalent metal cation</name>
        <dbReference type="ChEBI" id="CHEBI:60240"/>
        <label>1</label>
    </ligand>
</feature>
<name>A0ABQ7LUE6_BRACM</name>
<dbReference type="Proteomes" id="UP000823674">
    <property type="component" value="Chromosome A08"/>
</dbReference>
<dbReference type="HAMAP" id="MF_01974">
    <property type="entry name" value="MetAP_1"/>
    <property type="match status" value="1"/>
</dbReference>
<dbReference type="CDD" id="cd01086">
    <property type="entry name" value="MetAP1"/>
    <property type="match status" value="1"/>
</dbReference>
<dbReference type="EMBL" id="JADBGQ010000007">
    <property type="protein sequence ID" value="KAG5390174.1"/>
    <property type="molecule type" value="Genomic_DNA"/>
</dbReference>
<evidence type="ECO:0000259" key="4">
    <source>
        <dbReference type="Pfam" id="PF00557"/>
    </source>
</evidence>
<accession>A0ABQ7LUE6</accession>
<dbReference type="Pfam" id="PF00557">
    <property type="entry name" value="Peptidase_M24"/>
    <property type="match status" value="1"/>
</dbReference>
<proteinExistence type="inferred from homology"/>
<keyword evidence="1 2" id="KW-0645">Protease</keyword>
<feature type="binding site" evidence="1">
    <location>
        <position position="757"/>
    </location>
    <ligand>
        <name>a divalent metal cation</name>
        <dbReference type="ChEBI" id="CHEBI:60240"/>
        <label>2</label>
        <note>catalytic</note>
    </ligand>
</feature>
<dbReference type="PROSITE" id="PS00680">
    <property type="entry name" value="MAP_1"/>
    <property type="match status" value="1"/>
</dbReference>
<feature type="binding site" evidence="1">
    <location>
        <position position="764"/>
    </location>
    <ligand>
        <name>substrate</name>
    </ligand>
</feature>
<dbReference type="Gene3D" id="3.90.230.10">
    <property type="entry name" value="Creatinase/methionine aminopeptidase superfamily"/>
    <property type="match status" value="1"/>
</dbReference>
<dbReference type="InterPro" id="IPR036005">
    <property type="entry name" value="Creatinase/aminopeptidase-like"/>
</dbReference>
<evidence type="ECO:0000256" key="3">
    <source>
        <dbReference type="SAM" id="Phobius"/>
    </source>
</evidence>
<keyword evidence="1" id="KW-0378">Hydrolase</keyword>
<dbReference type="PANTHER" id="PTHR31133">
    <property type="entry name" value="MEMBRANE PROTEIN"/>
    <property type="match status" value="1"/>
</dbReference>
<feature type="domain" description="Peptidase M24" evidence="4">
    <location>
        <begin position="636"/>
        <end position="827"/>
    </location>
</feature>
<sequence length="836" mass="93002">MAVVNNLGSCLKISYVIFAFCSAFFLGALKGLIVGPIAGLTLIAGNVGVILGLFPAHVTWTVYTVAKTNRFDIPLKLAILVALPALFGIWLGLSIAISVLVGVGYGFFTPWISAFEAFRQDTESNKFFHCLVDGTWGTIKGSCTVVTDFADLCYHSYPLYLKELRESPASDELQTLRLIHVPGCIIVGIIGLVIDIPLFTAIAVVKSPYLLFKGWYRLAQDAINREGPFLEIACIPVAGLTILLWPIIVIGFVLTTIFASIFVGLYGAVVVFQERSFRRGVSYVIAVVGEFDEYTNDWLYLREGTIFPKPRYRMTNRSFSSEVSVVVHPSAVSRVNSSGSVEPPAMLVPSLVRSVSVRGAIQEVRMVQIWEHMMGWFEMEGKELLDQGVLTPADLYESLKGRHGNESSIISVGLPSYALLHTLLRSIKAGAHGVLLLDGSEVTHLNRPQDKFLDWFFNPIMVLKDQIRVIKLGESEVRYLEKVVLFGNHEQRMEAWDNSGNLPQENLRAAQIQGISRRMMGMVRSVSKLPTYRRRFRQVVKALITYWLEKQGLNRTGSMSSGDFIEERRIYSSFHGNNSMRSTQPLPHLFRIDLGSSLFSYSVNNNNNNNNKKIKTFEFPDCDIDSNDDFLQEEGIQPGVTTDEIDEAVHSMIIENGAYPSPLGYGGFPKSVCTSDGDIINIDVTVYLNGYNGDTSATFFCGDVDEKAKKLVQVTKESLDKAISICGAGVKYKKIGKTIHDHADKHKYGVVRQFVGHGIGRVFHSDPVVLHFRNNEAGRMVLNQTFTIEPMLTVGSIKPVMWDDDWTVITEDASLSAQFEHTILITKHGAEILTNC</sequence>
<feature type="transmembrane region" description="Helical" evidence="3">
    <location>
        <begin position="39"/>
        <end position="65"/>
    </location>
</feature>
<evidence type="ECO:0000256" key="2">
    <source>
        <dbReference type="RuleBase" id="RU003653"/>
    </source>
</evidence>
<evidence type="ECO:0000313" key="6">
    <source>
        <dbReference type="Proteomes" id="UP000823674"/>
    </source>
</evidence>
<reference evidence="5 6" key="1">
    <citation type="submission" date="2021-03" db="EMBL/GenBank/DDBJ databases">
        <authorList>
            <person name="King G.J."/>
            <person name="Bancroft I."/>
            <person name="Baten A."/>
            <person name="Bloomfield J."/>
            <person name="Borpatragohain P."/>
            <person name="He Z."/>
            <person name="Irish N."/>
            <person name="Irwin J."/>
            <person name="Liu K."/>
            <person name="Mauleon R.P."/>
            <person name="Moore J."/>
            <person name="Morris R."/>
            <person name="Ostergaard L."/>
            <person name="Wang B."/>
            <person name="Wells R."/>
        </authorList>
    </citation>
    <scope>NUCLEOTIDE SEQUENCE [LARGE SCALE GENOMIC DNA]</scope>
    <source>
        <strain evidence="5">R-o-18</strain>
        <tissue evidence="5">Leaf</tissue>
    </source>
</reference>
<feature type="transmembrane region" description="Helical" evidence="3">
    <location>
        <begin position="251"/>
        <end position="272"/>
    </location>
</feature>
<evidence type="ECO:0000313" key="5">
    <source>
        <dbReference type="EMBL" id="KAG5390174.1"/>
    </source>
</evidence>
<keyword evidence="1 2" id="KW-0031">Aminopeptidase</keyword>
<feature type="binding site" evidence="1">
    <location>
        <position position="820"/>
    </location>
    <ligand>
        <name>a divalent metal cation</name>
        <dbReference type="ChEBI" id="CHEBI:60240"/>
        <label>1</label>
    </ligand>
</feature>
<evidence type="ECO:0000256" key="1">
    <source>
        <dbReference type="HAMAP-Rule" id="MF_03174"/>
    </source>
</evidence>